<protein>
    <submittedName>
        <fullName evidence="2">Uncharacterized protein</fullName>
    </submittedName>
</protein>
<reference evidence="2" key="1">
    <citation type="submission" date="2021-03" db="EMBL/GenBank/DDBJ databases">
        <title>Draft genome sequence of rust myrtle Austropuccinia psidii MF-1, a brazilian biotype.</title>
        <authorList>
            <person name="Quecine M.C."/>
            <person name="Pachon D.M.R."/>
            <person name="Bonatelli M.L."/>
            <person name="Correr F.H."/>
            <person name="Franceschini L.M."/>
            <person name="Leite T.F."/>
            <person name="Margarido G.R.A."/>
            <person name="Almeida C.A."/>
            <person name="Ferrarezi J.A."/>
            <person name="Labate C.A."/>
        </authorList>
    </citation>
    <scope>NUCLEOTIDE SEQUENCE</scope>
    <source>
        <strain evidence="2">MF-1</strain>
    </source>
</reference>
<name>A0A9Q3BU03_9BASI</name>
<dbReference type="EMBL" id="AVOT02002663">
    <property type="protein sequence ID" value="MBW0471110.1"/>
    <property type="molecule type" value="Genomic_DNA"/>
</dbReference>
<feature type="compositionally biased region" description="Polar residues" evidence="1">
    <location>
        <begin position="15"/>
        <end position="26"/>
    </location>
</feature>
<evidence type="ECO:0000313" key="3">
    <source>
        <dbReference type="Proteomes" id="UP000765509"/>
    </source>
</evidence>
<organism evidence="2 3">
    <name type="scientific">Austropuccinia psidii MF-1</name>
    <dbReference type="NCBI Taxonomy" id="1389203"/>
    <lineage>
        <taxon>Eukaryota</taxon>
        <taxon>Fungi</taxon>
        <taxon>Dikarya</taxon>
        <taxon>Basidiomycota</taxon>
        <taxon>Pucciniomycotina</taxon>
        <taxon>Pucciniomycetes</taxon>
        <taxon>Pucciniales</taxon>
        <taxon>Sphaerophragmiaceae</taxon>
        <taxon>Austropuccinia</taxon>
    </lineage>
</organism>
<evidence type="ECO:0000313" key="2">
    <source>
        <dbReference type="EMBL" id="MBW0471110.1"/>
    </source>
</evidence>
<sequence>MTSSSIYTIPVPLSPNLQPVTSNPNRSRVERSPLTFPTSEVLQKRECWPVRATREDPNMVTEPQDAVARLFGRLDRNIREIIVYSNERMIPETSTEEMASNFGWHEYELINELKRTLDELGRDGSFFRFFCLVFSLSPLLLIQKKWNLQIHDKGGYSAALIKK</sequence>
<comment type="caution">
    <text evidence="2">The sequence shown here is derived from an EMBL/GenBank/DDBJ whole genome shotgun (WGS) entry which is preliminary data.</text>
</comment>
<gene>
    <name evidence="2" type="ORF">O181_010825</name>
</gene>
<proteinExistence type="predicted"/>
<dbReference type="AlphaFoldDB" id="A0A9Q3BU03"/>
<evidence type="ECO:0000256" key="1">
    <source>
        <dbReference type="SAM" id="MobiDB-lite"/>
    </source>
</evidence>
<feature type="region of interest" description="Disordered" evidence="1">
    <location>
        <begin position="1"/>
        <end position="31"/>
    </location>
</feature>
<keyword evidence="3" id="KW-1185">Reference proteome</keyword>
<dbReference type="Proteomes" id="UP000765509">
    <property type="component" value="Unassembled WGS sequence"/>
</dbReference>
<accession>A0A9Q3BU03</accession>